<sequence length="46" mass="4913">MGLFDQIGWRHGPALDLGRRWEAAEVGPALRELLAAGPAPEPVYGA</sequence>
<comment type="caution">
    <text evidence="1">The sequence shown here is derived from an EMBL/GenBank/DDBJ whole genome shotgun (WGS) entry which is preliminary data.</text>
</comment>
<keyword evidence="2" id="KW-1185">Reference proteome</keyword>
<reference evidence="2" key="1">
    <citation type="journal article" date="2019" name="Int. J. Syst. Evol. Microbiol.">
        <title>The Global Catalogue of Microorganisms (GCM) 10K type strain sequencing project: providing services to taxonomists for standard genome sequencing and annotation.</title>
        <authorList>
            <consortium name="The Broad Institute Genomics Platform"/>
            <consortium name="The Broad Institute Genome Sequencing Center for Infectious Disease"/>
            <person name="Wu L."/>
            <person name="Ma J."/>
        </authorList>
    </citation>
    <scope>NUCLEOTIDE SEQUENCE [LARGE SCALE GENOMIC DNA]</scope>
    <source>
        <strain evidence="2">JCM 18532</strain>
    </source>
</reference>
<dbReference type="Proteomes" id="UP001499882">
    <property type="component" value="Unassembled WGS sequence"/>
</dbReference>
<evidence type="ECO:0000313" key="2">
    <source>
        <dbReference type="Proteomes" id="UP001499882"/>
    </source>
</evidence>
<name>A0ABP8YGL5_9ACTN</name>
<accession>A0ABP8YGL5</accession>
<gene>
    <name evidence="1" type="ORF">GCM10023350_09700</name>
</gene>
<proteinExistence type="predicted"/>
<evidence type="ECO:0000313" key="1">
    <source>
        <dbReference type="EMBL" id="GAA4728600.1"/>
    </source>
</evidence>
<organism evidence="1 2">
    <name type="scientific">Nocardioides endophyticus</name>
    <dbReference type="NCBI Taxonomy" id="1353775"/>
    <lineage>
        <taxon>Bacteria</taxon>
        <taxon>Bacillati</taxon>
        <taxon>Actinomycetota</taxon>
        <taxon>Actinomycetes</taxon>
        <taxon>Propionibacteriales</taxon>
        <taxon>Nocardioidaceae</taxon>
        <taxon>Nocardioides</taxon>
    </lineage>
</organism>
<protein>
    <submittedName>
        <fullName evidence="1">Uncharacterized protein</fullName>
    </submittedName>
</protein>
<dbReference type="EMBL" id="BAABKN010000006">
    <property type="protein sequence ID" value="GAA4728600.1"/>
    <property type="molecule type" value="Genomic_DNA"/>
</dbReference>